<feature type="transmembrane region" description="Helical" evidence="1">
    <location>
        <begin position="40"/>
        <end position="61"/>
    </location>
</feature>
<organism evidence="2 3">
    <name type="scientific">Lishizhenia tianjinensis</name>
    <dbReference type="NCBI Taxonomy" id="477690"/>
    <lineage>
        <taxon>Bacteria</taxon>
        <taxon>Pseudomonadati</taxon>
        <taxon>Bacteroidota</taxon>
        <taxon>Flavobacteriia</taxon>
        <taxon>Flavobacteriales</taxon>
        <taxon>Crocinitomicaceae</taxon>
        <taxon>Lishizhenia</taxon>
    </lineage>
</organism>
<gene>
    <name evidence="2" type="ORF">SAMN05216474_0742</name>
</gene>
<keyword evidence="1" id="KW-0472">Membrane</keyword>
<keyword evidence="3" id="KW-1185">Reference proteome</keyword>
<dbReference type="STRING" id="477690.SAMN05216474_0742"/>
<protein>
    <submittedName>
        <fullName evidence="2">Uncharacterized protein</fullName>
    </submittedName>
</protein>
<evidence type="ECO:0000256" key="1">
    <source>
        <dbReference type="SAM" id="Phobius"/>
    </source>
</evidence>
<keyword evidence="1" id="KW-1133">Transmembrane helix</keyword>
<dbReference type="Proteomes" id="UP000236454">
    <property type="component" value="Unassembled WGS sequence"/>
</dbReference>
<name>A0A1I6Y9S3_9FLAO</name>
<evidence type="ECO:0000313" key="3">
    <source>
        <dbReference type="Proteomes" id="UP000236454"/>
    </source>
</evidence>
<keyword evidence="1" id="KW-0812">Transmembrane</keyword>
<dbReference type="RefSeq" id="WP_139230231.1">
    <property type="nucleotide sequence ID" value="NZ_FPAS01000001.1"/>
</dbReference>
<sequence length="62" mass="6994">MHYFIFLAYLLGLMAMLAGVSSIAYGFYGMTVKKRSKTAVLFSLSFGFIMLALTFTLFKLFC</sequence>
<dbReference type="EMBL" id="FPAS01000001">
    <property type="protein sequence ID" value="SFT47107.1"/>
    <property type="molecule type" value="Genomic_DNA"/>
</dbReference>
<reference evidence="2 3" key="1">
    <citation type="submission" date="2016-10" db="EMBL/GenBank/DDBJ databases">
        <authorList>
            <person name="de Groot N.N."/>
        </authorList>
    </citation>
    <scope>NUCLEOTIDE SEQUENCE [LARGE SCALE GENOMIC DNA]</scope>
    <source>
        <strain evidence="2 3">CGMCC 1.7005</strain>
    </source>
</reference>
<feature type="transmembrane region" description="Helical" evidence="1">
    <location>
        <begin position="6"/>
        <end position="28"/>
    </location>
</feature>
<accession>A0A1I6Y9S3</accession>
<proteinExistence type="predicted"/>
<dbReference type="AlphaFoldDB" id="A0A1I6Y9S3"/>
<evidence type="ECO:0000313" key="2">
    <source>
        <dbReference type="EMBL" id="SFT47107.1"/>
    </source>
</evidence>